<proteinExistence type="inferred from homology"/>
<sequence>MKRSKTVRDPYHLFYSCLFISPIPRDFPRMSLKKDTGAQGPLGQGWKPFTYSYRYGDSDPLSSQVTYTYSKQALYLTEPGDSTAISYTDIHQGQIGDCYALSSIGELAMWYPGAIERMITRNADGSESVTLYMSASGTIPAYGETSFVATTVTVTNTFLSSGVNNGSNQNVVDGTKEIWPQVLEKAIATLGGGYSSIAYGGNPTTTLMMLTGQTAQAYYPYMDAATLSGFMAAKSLIVMDTGTSSLSYGLVGSHAYMLTGLSYVNGEAYVHLANPWGFNNPAPIPLSQLANAGIVEIDVGHYVPAAITNIVSISGTVGNQAVNDNASLNPFANVQIADTGINETETVTITQSALNGHLTSLGSGSYNAARGIYTVTGSVDSVNAALRNLVFVPNAHQVTPGSTVTTGFRINVTDQDGVSASDSTTSVITTAINNAPIITGLSSSSLKILDVGHVSPFASTVISEPDVGQTETAVVKLSNASNGSLSNLSGGTYDATKGIYQVAGTANQVSQALKGLVFNPTPHHAATDTQETTGLTLTVTDSGGASTSATTSVVATETAPSTPFNGTINIGTFATKVISQPVDASSTGTFRLNMLSTVEFSSTVSGQPKIDFKGFASQLVIDNASTFGNNVGTASYTGPLLQDFGRMEFIDIHGLSAWNLKSDYSASTGLLQLTAQNGAKATLDFDPGSLKGRAFAFFSDGQDGTVITRF</sequence>
<evidence type="ECO:0000256" key="1">
    <source>
        <dbReference type="ARBA" id="ARBA00007623"/>
    </source>
</evidence>
<dbReference type="PROSITE" id="PS50203">
    <property type="entry name" value="CALPAIN_CAT"/>
    <property type="match status" value="1"/>
</dbReference>
<dbReference type="InterPro" id="IPR001300">
    <property type="entry name" value="Peptidase_C2_calpain_cat"/>
</dbReference>
<feature type="active site" evidence="5">
    <location>
        <position position="98"/>
    </location>
</feature>
<keyword evidence="3 5" id="KW-0378">Hydrolase</keyword>
<gene>
    <name evidence="7" type="ORF">GbCGDNIH9_1546</name>
</gene>
<dbReference type="Proteomes" id="UP000182373">
    <property type="component" value="Chromosome"/>
</dbReference>
<dbReference type="PANTHER" id="PTHR10183:SF379">
    <property type="entry name" value="CALPAIN-5"/>
    <property type="match status" value="1"/>
</dbReference>
<dbReference type="SMART" id="SM00230">
    <property type="entry name" value="CysPc"/>
    <property type="match status" value="1"/>
</dbReference>
<keyword evidence="4 5" id="KW-0788">Thiol protease</keyword>
<dbReference type="GO" id="GO:0004198">
    <property type="term" value="F:calcium-dependent cysteine-type endopeptidase activity"/>
    <property type="evidence" value="ECO:0007669"/>
    <property type="project" value="InterPro"/>
</dbReference>
<dbReference type="PANTHER" id="PTHR10183">
    <property type="entry name" value="CALPAIN"/>
    <property type="match status" value="1"/>
</dbReference>
<accession>A0AAC9P932</accession>
<dbReference type="GO" id="GO:0006508">
    <property type="term" value="P:proteolysis"/>
    <property type="evidence" value="ECO:0007669"/>
    <property type="project" value="UniProtKB-KW"/>
</dbReference>
<keyword evidence="2 5" id="KW-0645">Protease</keyword>
<dbReference type="Pfam" id="PF00648">
    <property type="entry name" value="Peptidase_C2"/>
    <property type="match status" value="1"/>
</dbReference>
<comment type="similarity">
    <text evidence="1">Belongs to the peptidase C2 family.</text>
</comment>
<dbReference type="InterPro" id="IPR038765">
    <property type="entry name" value="Papain-like_cys_pep_sf"/>
</dbReference>
<dbReference type="InterPro" id="IPR022684">
    <property type="entry name" value="Calpain_cysteine_protease"/>
</dbReference>
<dbReference type="SUPFAM" id="SSF54001">
    <property type="entry name" value="Cysteine proteinases"/>
    <property type="match status" value="1"/>
</dbReference>
<evidence type="ECO:0000313" key="8">
    <source>
        <dbReference type="Proteomes" id="UP000182373"/>
    </source>
</evidence>
<dbReference type="EMBL" id="CP018191">
    <property type="protein sequence ID" value="APH54830.1"/>
    <property type="molecule type" value="Genomic_DNA"/>
</dbReference>
<feature type="domain" description="Calpain catalytic" evidence="6">
    <location>
        <begin position="88"/>
        <end position="277"/>
    </location>
</feature>
<feature type="active site" evidence="5">
    <location>
        <position position="274"/>
    </location>
</feature>
<name>A0AAC9P932_9PROT</name>
<evidence type="ECO:0000256" key="4">
    <source>
        <dbReference type="ARBA" id="ARBA00022807"/>
    </source>
</evidence>
<feature type="active site" evidence="5">
    <location>
        <position position="254"/>
    </location>
</feature>
<reference evidence="8" key="1">
    <citation type="submission" date="2016-11" db="EMBL/GenBank/DDBJ databases">
        <title>Comparative genomic and phenotypic analysis of Granulibacter bethesdensis clinical isolates from patients with chronic granulomatous disease.</title>
        <authorList>
            <person name="Zarember K.A."/>
            <person name="Porcella S.F."/>
            <person name="Chu J."/>
            <person name="Ding L."/>
            <person name="Dahlstrom E."/>
            <person name="Barbian K."/>
            <person name="Martens C."/>
            <person name="Sykora L."/>
            <person name="Kramer S."/>
            <person name="Pettinato A.M."/>
            <person name="Hong H."/>
            <person name="Wald G."/>
            <person name="Berg L.J."/>
            <person name="Rogge L.S."/>
            <person name="Greenberg D.E."/>
            <person name="Falcone E.L."/>
            <person name="Neves J.F."/>
            <person name="Simoes M.J."/>
            <person name="Casal M."/>
            <person name="Rodriguez-Lopez F.C."/>
            <person name="Zelazny A."/>
            <person name="Gallin J.I."/>
            <person name="Holland S.M."/>
        </authorList>
    </citation>
    <scope>NUCLEOTIDE SEQUENCE [LARGE SCALE GENOMIC DNA]</scope>
    <source>
        <strain evidence="8">NIH9.1</strain>
    </source>
</reference>
<evidence type="ECO:0000259" key="6">
    <source>
        <dbReference type="PROSITE" id="PS50203"/>
    </source>
</evidence>
<evidence type="ECO:0000256" key="3">
    <source>
        <dbReference type="ARBA" id="ARBA00022801"/>
    </source>
</evidence>
<organism evidence="7 8">
    <name type="scientific">Granulibacter bethesdensis</name>
    <dbReference type="NCBI Taxonomy" id="364410"/>
    <lineage>
        <taxon>Bacteria</taxon>
        <taxon>Pseudomonadati</taxon>
        <taxon>Pseudomonadota</taxon>
        <taxon>Alphaproteobacteria</taxon>
        <taxon>Acetobacterales</taxon>
        <taxon>Acetobacteraceae</taxon>
        <taxon>Granulibacter</taxon>
    </lineage>
</organism>
<evidence type="ECO:0000256" key="2">
    <source>
        <dbReference type="ARBA" id="ARBA00022670"/>
    </source>
</evidence>
<protein>
    <submittedName>
        <fullName evidence="7">Peptidase, C2 family</fullName>
        <ecNumber evidence="7">3.4.22.-</ecNumber>
    </submittedName>
</protein>
<evidence type="ECO:0000313" key="7">
    <source>
        <dbReference type="EMBL" id="APH54830.1"/>
    </source>
</evidence>
<dbReference type="AlphaFoldDB" id="A0AAC9P932"/>
<evidence type="ECO:0000256" key="5">
    <source>
        <dbReference type="PROSITE-ProRule" id="PRU00239"/>
    </source>
</evidence>
<dbReference type="EC" id="3.4.22.-" evidence="7"/>